<sequence>MSDIPAHYFHIALHSAKRKGLRPAAICKALNIDVAKLDDPTSTVTNQEFSNLWRYLWDAMDDEFLGFTQRPCKRGTFATACKLARRSTNFAHFFKEMTRFYTLVDSDIIMSLEAVDDKQALSVVNHAPSYDIQHFSIEYILFYWHRLSCWFSNQKIKPLYAEFAYPEPAHSEVYKLLFQCPIHFNRERNALIFNDNFKDLQPIRSRSELYDFLNSLPDDFLSIPGKDSSLETRIKILILKQSREHLKFPTLEQLADSLHMSRTSLGRKLAAENTSYRHLKELIRRDLTMDKLSRSNMNIADIAQLVGFSESASLNRAFKNWTGLTPQQFRGQKNSNAK</sequence>
<dbReference type="SMART" id="SM00342">
    <property type="entry name" value="HTH_ARAC"/>
    <property type="match status" value="1"/>
</dbReference>
<keyword evidence="1" id="KW-0805">Transcription regulation</keyword>
<dbReference type="InterPro" id="IPR032687">
    <property type="entry name" value="AraC-type_N"/>
</dbReference>
<dbReference type="PANTHER" id="PTHR47894">
    <property type="entry name" value="HTH-TYPE TRANSCRIPTIONAL REGULATOR GADX"/>
    <property type="match status" value="1"/>
</dbReference>
<evidence type="ECO:0000256" key="2">
    <source>
        <dbReference type="ARBA" id="ARBA00023125"/>
    </source>
</evidence>
<reference evidence="5 6" key="1">
    <citation type="submission" date="2022-12" db="EMBL/GenBank/DDBJ databases">
        <title>Dasania phycosphaerae sp. nov., isolated from particulate material of the south coast of Korea.</title>
        <authorList>
            <person name="Jiang Y."/>
        </authorList>
    </citation>
    <scope>NUCLEOTIDE SEQUENCE [LARGE SCALE GENOMIC DNA]</scope>
    <source>
        <strain evidence="5 6">GY-19</strain>
    </source>
</reference>
<dbReference type="Pfam" id="PF12625">
    <property type="entry name" value="Arabinose_bd"/>
    <property type="match status" value="1"/>
</dbReference>
<dbReference type="GO" id="GO:0003700">
    <property type="term" value="F:DNA-binding transcription factor activity"/>
    <property type="evidence" value="ECO:0007669"/>
    <property type="project" value="InterPro"/>
</dbReference>
<dbReference type="InterPro" id="IPR018060">
    <property type="entry name" value="HTH_AraC"/>
</dbReference>
<dbReference type="SUPFAM" id="SSF46689">
    <property type="entry name" value="Homeodomain-like"/>
    <property type="match status" value="1"/>
</dbReference>
<gene>
    <name evidence="5" type="ORF">O0V09_10765</name>
</gene>
<evidence type="ECO:0000256" key="1">
    <source>
        <dbReference type="ARBA" id="ARBA00023015"/>
    </source>
</evidence>
<dbReference type="RefSeq" id="WP_258331831.1">
    <property type="nucleotide sequence ID" value="NZ_JAPTGG010000008.1"/>
</dbReference>
<evidence type="ECO:0000313" key="6">
    <source>
        <dbReference type="Proteomes" id="UP001069090"/>
    </source>
</evidence>
<proteinExistence type="predicted"/>
<dbReference type="InterPro" id="IPR009057">
    <property type="entry name" value="Homeodomain-like_sf"/>
</dbReference>
<dbReference type="Pfam" id="PF12833">
    <property type="entry name" value="HTH_18"/>
    <property type="match status" value="1"/>
</dbReference>
<dbReference type="GO" id="GO:0000976">
    <property type="term" value="F:transcription cis-regulatory region binding"/>
    <property type="evidence" value="ECO:0007669"/>
    <property type="project" value="TreeGrafter"/>
</dbReference>
<keyword evidence="3" id="KW-0804">Transcription</keyword>
<comment type="caution">
    <text evidence="5">The sequence shown here is derived from an EMBL/GenBank/DDBJ whole genome shotgun (WGS) entry which is preliminary data.</text>
</comment>
<feature type="domain" description="HTH araC/xylS-type" evidence="4">
    <location>
        <begin position="232"/>
        <end position="332"/>
    </location>
</feature>
<dbReference type="PROSITE" id="PS01124">
    <property type="entry name" value="HTH_ARAC_FAMILY_2"/>
    <property type="match status" value="1"/>
</dbReference>
<dbReference type="PANTHER" id="PTHR47894:SF1">
    <property type="entry name" value="HTH-TYPE TRANSCRIPTIONAL REGULATOR VQSM"/>
    <property type="match status" value="1"/>
</dbReference>
<dbReference type="Proteomes" id="UP001069090">
    <property type="component" value="Unassembled WGS sequence"/>
</dbReference>
<dbReference type="EMBL" id="JAPTGG010000008">
    <property type="protein sequence ID" value="MCZ0865687.1"/>
    <property type="molecule type" value="Genomic_DNA"/>
</dbReference>
<evidence type="ECO:0000313" key="5">
    <source>
        <dbReference type="EMBL" id="MCZ0865687.1"/>
    </source>
</evidence>
<dbReference type="Gene3D" id="1.10.10.60">
    <property type="entry name" value="Homeodomain-like"/>
    <property type="match status" value="1"/>
</dbReference>
<dbReference type="AlphaFoldDB" id="A0A9J6RNG8"/>
<accession>A0A9J6RNG8</accession>
<evidence type="ECO:0000259" key="4">
    <source>
        <dbReference type="PROSITE" id="PS01124"/>
    </source>
</evidence>
<dbReference type="GO" id="GO:0005829">
    <property type="term" value="C:cytosol"/>
    <property type="evidence" value="ECO:0007669"/>
    <property type="project" value="TreeGrafter"/>
</dbReference>
<evidence type="ECO:0000256" key="3">
    <source>
        <dbReference type="ARBA" id="ARBA00023163"/>
    </source>
</evidence>
<name>A0A9J6RNG8_9GAMM</name>
<keyword evidence="2" id="KW-0238">DNA-binding</keyword>
<keyword evidence="6" id="KW-1185">Reference proteome</keyword>
<organism evidence="5 6">
    <name type="scientific">Dasania phycosphaerae</name>
    <dbReference type="NCBI Taxonomy" id="2950436"/>
    <lineage>
        <taxon>Bacteria</taxon>
        <taxon>Pseudomonadati</taxon>
        <taxon>Pseudomonadota</taxon>
        <taxon>Gammaproteobacteria</taxon>
        <taxon>Cellvibrionales</taxon>
        <taxon>Spongiibacteraceae</taxon>
        <taxon>Dasania</taxon>
    </lineage>
</organism>
<protein>
    <submittedName>
        <fullName evidence="5">AraC family transcriptional regulator</fullName>
    </submittedName>
</protein>